<dbReference type="PANTHER" id="PTHR30085:SF6">
    <property type="entry name" value="ABC TRANSPORTER GLUTAMINE-BINDING PROTEIN GLNH"/>
    <property type="match status" value="1"/>
</dbReference>
<dbReference type="PROSITE" id="PS01039">
    <property type="entry name" value="SBP_BACTERIAL_3"/>
    <property type="match status" value="1"/>
</dbReference>
<accession>A0ABS6YQ55</accession>
<keyword evidence="3" id="KW-0732">Signal</keyword>
<evidence type="ECO:0000256" key="3">
    <source>
        <dbReference type="ARBA" id="ARBA00022729"/>
    </source>
</evidence>
<dbReference type="Pfam" id="PF00497">
    <property type="entry name" value="SBP_bac_3"/>
    <property type="match status" value="1"/>
</dbReference>
<proteinExistence type="inferred from homology"/>
<dbReference type="InterPro" id="IPR051455">
    <property type="entry name" value="Bact_solute-bind_prot3"/>
</dbReference>
<dbReference type="CDD" id="cd13690">
    <property type="entry name" value="PBP2_GluB"/>
    <property type="match status" value="1"/>
</dbReference>
<dbReference type="Proteomes" id="UP001197114">
    <property type="component" value="Unassembled WGS sequence"/>
</dbReference>
<evidence type="ECO:0000313" key="6">
    <source>
        <dbReference type="EMBL" id="MBW5423159.1"/>
    </source>
</evidence>
<evidence type="ECO:0000256" key="4">
    <source>
        <dbReference type="RuleBase" id="RU003744"/>
    </source>
</evidence>
<dbReference type="InterPro" id="IPR018313">
    <property type="entry name" value="SBP_3_CS"/>
</dbReference>
<evidence type="ECO:0000256" key="2">
    <source>
        <dbReference type="ARBA" id="ARBA00022448"/>
    </source>
</evidence>
<name>A0ABS6YQ55_9ACTN</name>
<dbReference type="EMBL" id="WMBF01000163">
    <property type="protein sequence ID" value="MBW5423159.1"/>
    <property type="molecule type" value="Genomic_DNA"/>
</dbReference>
<keyword evidence="2" id="KW-0813">Transport</keyword>
<comment type="similarity">
    <text evidence="1 4">Belongs to the bacterial solute-binding protein 3 family.</text>
</comment>
<dbReference type="Gene3D" id="3.40.190.10">
    <property type="entry name" value="Periplasmic binding protein-like II"/>
    <property type="match status" value="2"/>
</dbReference>
<gene>
    <name evidence="6" type="ORF">GKQ77_16560</name>
</gene>
<dbReference type="SMART" id="SM00062">
    <property type="entry name" value="PBPb"/>
    <property type="match status" value="1"/>
</dbReference>
<evidence type="ECO:0000259" key="5">
    <source>
        <dbReference type="SMART" id="SM00062"/>
    </source>
</evidence>
<comment type="caution">
    <text evidence="6">The sequence shown here is derived from an EMBL/GenBank/DDBJ whole genome shotgun (WGS) entry which is preliminary data.</text>
</comment>
<dbReference type="SUPFAM" id="SSF53850">
    <property type="entry name" value="Periplasmic binding protein-like II"/>
    <property type="match status" value="1"/>
</dbReference>
<dbReference type="PANTHER" id="PTHR30085">
    <property type="entry name" value="AMINO ACID ABC TRANSPORTER PERMEASE"/>
    <property type="match status" value="1"/>
</dbReference>
<keyword evidence="7" id="KW-1185">Reference proteome</keyword>
<evidence type="ECO:0000313" key="7">
    <source>
        <dbReference type="Proteomes" id="UP001197114"/>
    </source>
</evidence>
<sequence>MSLVILLLFPVLGGCGREGSVPGSVGALTASAPSLEYSVGERSRALAKKTLTIGVKSDHPFMGFEDPVTGQRSGFDVEIAKMVAAYLGFASNEIEWKTVAPQVREISISKGDVDLYVGAYTINSERKKQVSFAGPYYLGGQDLLVEKGNRSIGGPKELRGRKVCTVTGSTPFQRIRKPEFGATVVSHDSYAHCVQDLIMNVVDAVTADDTILKGYAAQNQGRLRVLGRPFSEEPYGVGLGRRDAALRDAVNDALEHHVRNGNWLRAYQATLGRSGVPAPTPPPVQRY</sequence>
<reference evidence="6 7" key="1">
    <citation type="submission" date="2019-11" db="EMBL/GenBank/DDBJ databases">
        <authorList>
            <person name="Ay H."/>
        </authorList>
    </citation>
    <scope>NUCLEOTIDE SEQUENCE [LARGE SCALE GENOMIC DNA]</scope>
    <source>
        <strain evidence="6 7">BG9H</strain>
    </source>
</reference>
<feature type="domain" description="Solute-binding protein family 3/N-terminal" evidence="5">
    <location>
        <begin position="50"/>
        <end position="274"/>
    </location>
</feature>
<protein>
    <submittedName>
        <fullName evidence="6">Transporter substrate-binding domain-containing protein</fullName>
    </submittedName>
</protein>
<dbReference type="InterPro" id="IPR001638">
    <property type="entry name" value="Solute-binding_3/MltF_N"/>
</dbReference>
<evidence type="ECO:0000256" key="1">
    <source>
        <dbReference type="ARBA" id="ARBA00010333"/>
    </source>
</evidence>
<organism evidence="6 7">
    <name type="scientific">Streptomyces anatolicus</name>
    <dbReference type="NCBI Taxonomy" id="2675858"/>
    <lineage>
        <taxon>Bacteria</taxon>
        <taxon>Bacillati</taxon>
        <taxon>Actinomycetota</taxon>
        <taxon>Actinomycetes</taxon>
        <taxon>Kitasatosporales</taxon>
        <taxon>Streptomycetaceae</taxon>
        <taxon>Streptomyces</taxon>
    </lineage>
</organism>